<evidence type="ECO:0000313" key="2">
    <source>
        <dbReference type="Proteomes" id="UP000002431"/>
    </source>
</evidence>
<geneLocation type="plasmid" evidence="1 2">
    <name>pDGEO02</name>
</geneLocation>
<sequence>MDLWLPDPDPQIAAIEARFSDALANYLYRVHAGAHLALGLPGVARDEVQRAYRTPTLAKADNWSRAARLFEELQRQPRQARKASDLADALTQEWFEKGLLRDEAERAVVAANTRGRIEGFCQVKFG</sequence>
<reference evidence="1" key="1">
    <citation type="submission" date="2007-10" db="EMBL/GenBank/DDBJ databases">
        <title>Complete sequence of Plasmid2 pDGEO02 of Deinococcus geothermalis DSM 11300.</title>
        <authorList>
            <consortium name="US DOE Joint Genome Institute"/>
            <person name="Copeland A."/>
            <person name="Lucas S."/>
            <person name="Lapidus A."/>
            <person name="Barry K."/>
            <person name="Detter J.C."/>
            <person name="Glavina del Rio T."/>
            <person name="Hammon N."/>
            <person name="Israni S."/>
            <person name="Dalin E."/>
            <person name="Tice H."/>
            <person name="Pitluck S."/>
            <person name="Brettin T."/>
            <person name="Bruce D."/>
            <person name="Han C."/>
            <person name="Tapia R."/>
            <person name="Saunders E."/>
            <person name="Gilna P."/>
            <person name="Schmutz J."/>
            <person name="Larimer F."/>
            <person name="Land M."/>
            <person name="Hauser L."/>
            <person name="Kyrpides N."/>
            <person name="Kim E."/>
            <person name="Daly M.J."/>
            <person name="Fredrickson J.K."/>
            <person name="Makarova K.S."/>
            <person name="Gaidamakova E.K."/>
            <person name="Zhai M."/>
            <person name="Richardson P."/>
        </authorList>
    </citation>
    <scope>NUCLEOTIDE SEQUENCE [LARGE SCALE GENOMIC DNA]</scope>
    <source>
        <strain evidence="1">DSM 11300</strain>
        <plasmid evidence="1">pDGEO02</plasmid>
    </source>
</reference>
<dbReference type="AlphaFoldDB" id="A8ZRE8"/>
<dbReference type="KEGG" id="dge:Dgeo_3016"/>
<keyword evidence="2" id="KW-1185">Reference proteome</keyword>
<evidence type="ECO:0000313" key="1">
    <source>
        <dbReference type="EMBL" id="ABW35057.1"/>
    </source>
</evidence>
<name>A8ZRE8_DEIGD</name>
<dbReference type="RefSeq" id="WP_012173329.1">
    <property type="nucleotide sequence ID" value="NC_009939.1"/>
</dbReference>
<keyword evidence="1" id="KW-0614">Plasmid</keyword>
<organism evidence="1 2">
    <name type="scientific">Deinococcus geothermalis (strain DSM 11300 / CIP 105573 / AG-3a)</name>
    <dbReference type="NCBI Taxonomy" id="319795"/>
    <lineage>
        <taxon>Bacteria</taxon>
        <taxon>Thermotogati</taxon>
        <taxon>Deinococcota</taxon>
        <taxon>Deinococci</taxon>
        <taxon>Deinococcales</taxon>
        <taxon>Deinococcaceae</taxon>
        <taxon>Deinococcus</taxon>
    </lineage>
</organism>
<gene>
    <name evidence="1" type="ORF">Dgeo_3016</name>
</gene>
<protein>
    <submittedName>
        <fullName evidence="1">Uncharacterized protein</fullName>
    </submittedName>
</protein>
<dbReference type="Proteomes" id="UP000002431">
    <property type="component" value="Plasmid pDGEO02"/>
</dbReference>
<dbReference type="EMBL" id="CP000856">
    <property type="protein sequence ID" value="ABW35057.1"/>
    <property type="molecule type" value="Genomic_DNA"/>
</dbReference>
<accession>A8ZRE8</accession>
<proteinExistence type="predicted"/>
<dbReference type="HOGENOM" id="CLU_1977871_0_0_0"/>